<dbReference type="PANTHER" id="PTHR37984:SF15">
    <property type="entry name" value="INTEGRASE CATALYTIC DOMAIN-CONTAINING PROTEIN"/>
    <property type="match status" value="1"/>
</dbReference>
<dbReference type="Proteomes" id="UP001160148">
    <property type="component" value="Unassembled WGS sequence"/>
</dbReference>
<keyword evidence="2" id="KW-1185">Reference proteome</keyword>
<dbReference type="Gene3D" id="3.30.420.10">
    <property type="entry name" value="Ribonuclease H-like superfamily/Ribonuclease H"/>
    <property type="match status" value="1"/>
</dbReference>
<comment type="caution">
    <text evidence="1">The sequence shown here is derived from an EMBL/GenBank/DDBJ whole genome shotgun (WGS) entry which is preliminary data.</text>
</comment>
<dbReference type="InterPro" id="IPR036397">
    <property type="entry name" value="RNaseH_sf"/>
</dbReference>
<reference evidence="1 2" key="1">
    <citation type="submission" date="2023-01" db="EMBL/GenBank/DDBJ databases">
        <authorList>
            <person name="Whitehead M."/>
        </authorList>
    </citation>
    <scope>NUCLEOTIDE SEQUENCE [LARGE SCALE GENOMIC DNA]</scope>
</reference>
<evidence type="ECO:0000313" key="1">
    <source>
        <dbReference type="EMBL" id="CAI6348162.1"/>
    </source>
</evidence>
<dbReference type="InterPro" id="IPR012337">
    <property type="entry name" value="RNaseH-like_sf"/>
</dbReference>
<gene>
    <name evidence="1" type="ORF">MEUPH1_LOCUS4868</name>
</gene>
<organism evidence="1 2">
    <name type="scientific">Macrosiphum euphorbiae</name>
    <name type="common">potato aphid</name>
    <dbReference type="NCBI Taxonomy" id="13131"/>
    <lineage>
        <taxon>Eukaryota</taxon>
        <taxon>Metazoa</taxon>
        <taxon>Ecdysozoa</taxon>
        <taxon>Arthropoda</taxon>
        <taxon>Hexapoda</taxon>
        <taxon>Insecta</taxon>
        <taxon>Pterygota</taxon>
        <taxon>Neoptera</taxon>
        <taxon>Paraneoptera</taxon>
        <taxon>Hemiptera</taxon>
        <taxon>Sternorrhyncha</taxon>
        <taxon>Aphidomorpha</taxon>
        <taxon>Aphidoidea</taxon>
        <taxon>Aphididae</taxon>
        <taxon>Macrosiphini</taxon>
        <taxon>Macrosiphum</taxon>
    </lineage>
</organism>
<accession>A0AAV0VV53</accession>
<protein>
    <recommendedName>
        <fullName evidence="3">Integrase catalytic domain-containing protein</fullName>
    </recommendedName>
</protein>
<dbReference type="InterPro" id="IPR050951">
    <property type="entry name" value="Retrovirus_Pol_polyprotein"/>
</dbReference>
<name>A0AAV0VV53_9HEMI</name>
<dbReference type="EMBL" id="CARXXK010000001">
    <property type="protein sequence ID" value="CAI6348162.1"/>
    <property type="molecule type" value="Genomic_DNA"/>
</dbReference>
<sequence>MSGLNIKNIHTTTYHPESNPVERVNREIGRLLRTYCHKQHTNWLRWLDNIEYWINNTTHTTTECTPHYLMFGEKPKLSITRLINFPKGDPNEAEPKIIQVVMKRSKKKSELRNAYKDRDKKFPQYSVGDSILVKEHRLSSAEDKETHKLFLLYHGPYIIQKVHPNNTVTVQDNGKFCTFNLKNIKKYYADKPSIGTSHTNQ</sequence>
<evidence type="ECO:0000313" key="2">
    <source>
        <dbReference type="Proteomes" id="UP001160148"/>
    </source>
</evidence>
<dbReference type="AlphaFoldDB" id="A0AAV0VV53"/>
<dbReference type="SUPFAM" id="SSF53098">
    <property type="entry name" value="Ribonuclease H-like"/>
    <property type="match status" value="1"/>
</dbReference>
<evidence type="ECO:0008006" key="3">
    <source>
        <dbReference type="Google" id="ProtNLM"/>
    </source>
</evidence>
<dbReference type="PANTHER" id="PTHR37984">
    <property type="entry name" value="PROTEIN CBG26694"/>
    <property type="match status" value="1"/>
</dbReference>
<dbReference type="GO" id="GO:0003676">
    <property type="term" value="F:nucleic acid binding"/>
    <property type="evidence" value="ECO:0007669"/>
    <property type="project" value="InterPro"/>
</dbReference>
<proteinExistence type="predicted"/>